<dbReference type="RefSeq" id="WP_105532119.1">
    <property type="nucleotide sequence ID" value="NZ_PUGF01000010.1"/>
</dbReference>
<accession>A0A2S9GZF3</accession>
<dbReference type="NCBIfam" id="NF041551">
    <property type="entry name" value="YlcI_YnfO_N"/>
    <property type="match status" value="1"/>
</dbReference>
<name>A0A2S9GZF3_9BURK</name>
<organism evidence="1 2">
    <name type="scientific">Solimicrobium silvestre</name>
    <dbReference type="NCBI Taxonomy" id="2099400"/>
    <lineage>
        <taxon>Bacteria</taxon>
        <taxon>Pseudomonadati</taxon>
        <taxon>Pseudomonadota</taxon>
        <taxon>Betaproteobacteria</taxon>
        <taxon>Burkholderiales</taxon>
        <taxon>Oxalobacteraceae</taxon>
        <taxon>Solimicrobium</taxon>
    </lineage>
</organism>
<comment type="caution">
    <text evidence="1">The sequence shown here is derived from an EMBL/GenBank/DDBJ whole genome shotgun (WGS) entry which is preliminary data.</text>
</comment>
<dbReference type="EMBL" id="PUGF01000010">
    <property type="protein sequence ID" value="PRC92996.1"/>
    <property type="molecule type" value="Genomic_DNA"/>
</dbReference>
<evidence type="ECO:0008006" key="3">
    <source>
        <dbReference type="Google" id="ProtNLM"/>
    </source>
</evidence>
<keyword evidence="2" id="KW-1185">Reference proteome</keyword>
<proteinExistence type="predicted"/>
<dbReference type="OrthoDB" id="8400336at2"/>
<dbReference type="AlphaFoldDB" id="A0A2S9GZF3"/>
<gene>
    <name evidence="1" type="ORF">S2091_2413</name>
</gene>
<sequence length="96" mass="10540">MKTATLPPIRVEPKFREEMESVLVAGETLSSFIEGAARREAHYRKVHGEFLARGRASLANARETGKTIPAQTAIAELDKIIDAKFGTGSARKRESN</sequence>
<evidence type="ECO:0000313" key="1">
    <source>
        <dbReference type="EMBL" id="PRC92996.1"/>
    </source>
</evidence>
<evidence type="ECO:0000313" key="2">
    <source>
        <dbReference type="Proteomes" id="UP000237839"/>
    </source>
</evidence>
<reference evidence="1 2" key="1">
    <citation type="submission" date="2018-02" db="EMBL/GenBank/DDBJ databases">
        <title>Solimicrobium silvestre gen. nov., sp. nov., isolated from alpine forest soil.</title>
        <authorList>
            <person name="Margesin R."/>
            <person name="Albuquerque L."/>
            <person name="Zhang D.-C."/>
            <person name="Froufe H.J.C."/>
            <person name="Severino R."/>
            <person name="Roxo I."/>
            <person name="Egas C."/>
            <person name="Da Costa M.S."/>
        </authorList>
    </citation>
    <scope>NUCLEOTIDE SEQUENCE [LARGE SCALE GENOMIC DNA]</scope>
    <source>
        <strain evidence="1 2">S20-91</strain>
    </source>
</reference>
<dbReference type="Proteomes" id="UP000237839">
    <property type="component" value="Unassembled WGS sequence"/>
</dbReference>
<protein>
    <recommendedName>
        <fullName evidence="3">Prevent-host-death protein</fullName>
    </recommendedName>
</protein>